<dbReference type="Gene3D" id="2.40.330.10">
    <property type="entry name" value="DNA-binding pseudobarrel domain"/>
    <property type="match status" value="1"/>
</dbReference>
<proteinExistence type="predicted"/>
<protein>
    <recommendedName>
        <fullName evidence="6">TF-B3 domain-containing protein</fullName>
    </recommendedName>
</protein>
<sequence>MFVKKIEMELSDVARLCVPSGKVWNVKVRKDNGKTCFQDGLQEFMEYHSISQWHVLGFRYDGNSQFHVVICNTSASEINYPCDLHDSEETDKESG</sequence>
<keyword evidence="8" id="KW-1185">Reference proteome</keyword>
<dbReference type="GO" id="GO:0005634">
    <property type="term" value="C:nucleus"/>
    <property type="evidence" value="ECO:0007669"/>
    <property type="project" value="UniProtKB-SubCell"/>
</dbReference>
<comment type="caution">
    <text evidence="7">The sequence shown here is derived from an EMBL/GenBank/DDBJ whole genome shotgun (WGS) entry which is preliminary data.</text>
</comment>
<evidence type="ECO:0000256" key="4">
    <source>
        <dbReference type="ARBA" id="ARBA00023163"/>
    </source>
</evidence>
<dbReference type="CDD" id="cd10017">
    <property type="entry name" value="B3_DNA"/>
    <property type="match status" value="1"/>
</dbReference>
<reference evidence="7 8" key="1">
    <citation type="journal article" date="2020" name="IScience">
        <title>Genome Sequencing of the Endangered Kingdonia uniflora (Circaeasteraceae, Ranunculales) Reveals Potential Mechanisms of Evolutionary Specialization.</title>
        <authorList>
            <person name="Sun Y."/>
            <person name="Deng T."/>
            <person name="Zhang A."/>
            <person name="Moore M.J."/>
            <person name="Landis J.B."/>
            <person name="Lin N."/>
            <person name="Zhang H."/>
            <person name="Zhang X."/>
            <person name="Huang J."/>
            <person name="Zhang X."/>
            <person name="Sun H."/>
            <person name="Wang H."/>
        </authorList>
    </citation>
    <scope>NUCLEOTIDE SEQUENCE [LARGE SCALE GENOMIC DNA]</scope>
    <source>
        <strain evidence="7">TB1705</strain>
        <tissue evidence="7">Leaf</tissue>
    </source>
</reference>
<evidence type="ECO:0000256" key="2">
    <source>
        <dbReference type="ARBA" id="ARBA00023015"/>
    </source>
</evidence>
<dbReference type="InterPro" id="IPR015300">
    <property type="entry name" value="DNA-bd_pseudobarrel_sf"/>
</dbReference>
<dbReference type="GO" id="GO:0003677">
    <property type="term" value="F:DNA binding"/>
    <property type="evidence" value="ECO:0007669"/>
    <property type="project" value="UniProtKB-KW"/>
</dbReference>
<dbReference type="Pfam" id="PF02362">
    <property type="entry name" value="B3"/>
    <property type="match status" value="1"/>
</dbReference>
<accession>A0A7J7M9H1</accession>
<keyword evidence="4" id="KW-0804">Transcription</keyword>
<organism evidence="7 8">
    <name type="scientific">Kingdonia uniflora</name>
    <dbReference type="NCBI Taxonomy" id="39325"/>
    <lineage>
        <taxon>Eukaryota</taxon>
        <taxon>Viridiplantae</taxon>
        <taxon>Streptophyta</taxon>
        <taxon>Embryophyta</taxon>
        <taxon>Tracheophyta</taxon>
        <taxon>Spermatophyta</taxon>
        <taxon>Magnoliopsida</taxon>
        <taxon>Ranunculales</taxon>
        <taxon>Circaeasteraceae</taxon>
        <taxon>Kingdonia</taxon>
    </lineage>
</organism>
<evidence type="ECO:0000259" key="6">
    <source>
        <dbReference type="PROSITE" id="PS50863"/>
    </source>
</evidence>
<dbReference type="EMBL" id="JACGCM010001692">
    <property type="protein sequence ID" value="KAF6151430.1"/>
    <property type="molecule type" value="Genomic_DNA"/>
</dbReference>
<dbReference type="PANTHER" id="PTHR31920:SF37">
    <property type="entry name" value="B3 DOMAIN-CONTAINING TRANSCRIPTION FACTOR VRN1"/>
    <property type="match status" value="1"/>
</dbReference>
<evidence type="ECO:0000256" key="3">
    <source>
        <dbReference type="ARBA" id="ARBA00023125"/>
    </source>
</evidence>
<dbReference type="PANTHER" id="PTHR31920">
    <property type="entry name" value="B3 DOMAIN-CONTAINING"/>
    <property type="match status" value="1"/>
</dbReference>
<evidence type="ECO:0000256" key="1">
    <source>
        <dbReference type="ARBA" id="ARBA00004123"/>
    </source>
</evidence>
<evidence type="ECO:0000313" key="7">
    <source>
        <dbReference type="EMBL" id="KAF6151430.1"/>
    </source>
</evidence>
<dbReference type="InterPro" id="IPR050655">
    <property type="entry name" value="Plant_B3_domain"/>
</dbReference>
<dbReference type="SUPFAM" id="SSF101936">
    <property type="entry name" value="DNA-binding pseudobarrel domain"/>
    <property type="match status" value="1"/>
</dbReference>
<evidence type="ECO:0000256" key="5">
    <source>
        <dbReference type="ARBA" id="ARBA00023242"/>
    </source>
</evidence>
<dbReference type="AlphaFoldDB" id="A0A7J7M9H1"/>
<dbReference type="Proteomes" id="UP000541444">
    <property type="component" value="Unassembled WGS sequence"/>
</dbReference>
<comment type="subcellular location">
    <subcellularLocation>
        <location evidence="1">Nucleus</location>
    </subcellularLocation>
</comment>
<keyword evidence="3" id="KW-0238">DNA-binding</keyword>
<dbReference type="OrthoDB" id="623918at2759"/>
<feature type="domain" description="TF-B3" evidence="6">
    <location>
        <begin position="1"/>
        <end position="74"/>
    </location>
</feature>
<keyword evidence="2" id="KW-0805">Transcription regulation</keyword>
<name>A0A7J7M9H1_9MAGN</name>
<keyword evidence="5" id="KW-0539">Nucleus</keyword>
<evidence type="ECO:0000313" key="8">
    <source>
        <dbReference type="Proteomes" id="UP000541444"/>
    </source>
</evidence>
<dbReference type="InterPro" id="IPR003340">
    <property type="entry name" value="B3_DNA-bd"/>
</dbReference>
<dbReference type="PROSITE" id="PS50863">
    <property type="entry name" value="B3"/>
    <property type="match status" value="1"/>
</dbReference>
<gene>
    <name evidence="7" type="ORF">GIB67_020654</name>
</gene>